<reference evidence="2 3" key="1">
    <citation type="journal article" date="2011" name="Stand. Genomic Sci.">
        <title>Draft genome sequence of Caminibacter mediatlanticus strain TB-2, an epsilonproteobacterium isolated from a deep-sea hydrothermal vent.</title>
        <authorList>
            <person name="Giovannelli D."/>
            <person name="Ferriera S."/>
            <person name="Johnson J."/>
            <person name="Kravitz S."/>
            <person name="Perez-Rodriguez I."/>
            <person name="Ricci J."/>
            <person name="O'Brien C."/>
            <person name="Voordeckers J.W."/>
            <person name="Bini E."/>
            <person name="Vetriani C."/>
        </authorList>
    </citation>
    <scope>NUCLEOTIDE SEQUENCE [LARGE SCALE GENOMIC DNA]</scope>
    <source>
        <strain evidence="2 3">TB-2</strain>
    </source>
</reference>
<accession>A0AAI9AGC4</accession>
<dbReference type="PRINTS" id="PR00377">
    <property type="entry name" value="IMPHPHTASES"/>
</dbReference>
<dbReference type="RefSeq" id="WP_007474584.1">
    <property type="nucleotide sequence ID" value="NZ_ABCJ01000004.1"/>
</dbReference>
<keyword evidence="1" id="KW-0460">Magnesium</keyword>
<dbReference type="GO" id="GO:0046872">
    <property type="term" value="F:metal ion binding"/>
    <property type="evidence" value="ECO:0007669"/>
    <property type="project" value="UniProtKB-KW"/>
</dbReference>
<comment type="cofactor">
    <cofactor evidence="1">
        <name>Mg(2+)</name>
        <dbReference type="ChEBI" id="CHEBI:18420"/>
    </cofactor>
</comment>
<name>A0AAI9AGC4_9BACT</name>
<feature type="binding site" evidence="1">
    <location>
        <position position="66"/>
    </location>
    <ligand>
        <name>Mg(2+)</name>
        <dbReference type="ChEBI" id="CHEBI:18420"/>
        <label>1</label>
        <note>catalytic</note>
    </ligand>
</feature>
<feature type="binding site" evidence="1">
    <location>
        <position position="84"/>
    </location>
    <ligand>
        <name>Mg(2+)</name>
        <dbReference type="ChEBI" id="CHEBI:18420"/>
        <label>1</label>
        <note>catalytic</note>
    </ligand>
</feature>
<dbReference type="Proteomes" id="UP000003288">
    <property type="component" value="Unassembled WGS sequence"/>
</dbReference>
<evidence type="ECO:0000313" key="3">
    <source>
        <dbReference type="Proteomes" id="UP000003288"/>
    </source>
</evidence>
<dbReference type="AlphaFoldDB" id="A0AAI9AGC4"/>
<dbReference type="InterPro" id="IPR000760">
    <property type="entry name" value="Inositol_monophosphatase-like"/>
</dbReference>
<gene>
    <name evidence="2" type="ORF">CMTB2_05257</name>
</gene>
<feature type="binding site" evidence="1">
    <location>
        <position position="85"/>
    </location>
    <ligand>
        <name>Mg(2+)</name>
        <dbReference type="ChEBI" id="CHEBI:18420"/>
        <label>1</label>
        <note>catalytic</note>
    </ligand>
</feature>
<comment type="caution">
    <text evidence="2">The sequence shown here is derived from an EMBL/GenBank/DDBJ whole genome shotgun (WGS) entry which is preliminary data.</text>
</comment>
<evidence type="ECO:0000256" key="1">
    <source>
        <dbReference type="PIRSR" id="PIRSR600760-2"/>
    </source>
</evidence>
<feature type="binding site" evidence="1">
    <location>
        <position position="82"/>
    </location>
    <ligand>
        <name>Mg(2+)</name>
        <dbReference type="ChEBI" id="CHEBI:18420"/>
        <label>1</label>
        <note>catalytic</note>
    </ligand>
</feature>
<keyword evidence="1" id="KW-0479">Metal-binding</keyword>
<sequence length="234" mass="26567">MNNLSTHFVDAALCSSLKIIRALYEELNLFEEKGIGFGGDRSLNIDLIAERILVEKLSEFGNILSEEAGFIDNGKDKTIIIDPIDGSYNVSNNIPYFGTSIYLEDTVSVVVNLSNGDYFIRDENGKKFDNLFRKPFHATFRHDVILFEKAYQNPDIVKKLNDNGLKFRAPGALSLSLSYGESSKAVIYKGEIREFDIAAAKFYNKDCFWHFEDDLIVMSPKYEYLEKVVNIIKG</sequence>
<organism evidence="2 3">
    <name type="scientific">Caminibacter mediatlanticus TB-2</name>
    <dbReference type="NCBI Taxonomy" id="391592"/>
    <lineage>
        <taxon>Bacteria</taxon>
        <taxon>Pseudomonadati</taxon>
        <taxon>Campylobacterota</taxon>
        <taxon>Epsilonproteobacteria</taxon>
        <taxon>Nautiliales</taxon>
        <taxon>Nautiliaceae</taxon>
        <taxon>Caminibacter</taxon>
    </lineage>
</organism>
<dbReference type="EMBL" id="ABCJ01000004">
    <property type="protein sequence ID" value="EDM23666.1"/>
    <property type="molecule type" value="Genomic_DNA"/>
</dbReference>
<proteinExistence type="predicted"/>
<evidence type="ECO:0000313" key="2">
    <source>
        <dbReference type="EMBL" id="EDM23666.1"/>
    </source>
</evidence>
<dbReference type="SUPFAM" id="SSF56655">
    <property type="entry name" value="Carbohydrate phosphatase"/>
    <property type="match status" value="1"/>
</dbReference>
<dbReference type="Gene3D" id="3.30.540.10">
    <property type="entry name" value="Fructose-1,6-Bisphosphatase, subunit A, domain 1"/>
    <property type="match status" value="1"/>
</dbReference>
<protein>
    <submittedName>
        <fullName evidence="2">Suhb-like protein</fullName>
    </submittedName>
</protein>